<evidence type="ECO:0000256" key="2">
    <source>
        <dbReference type="ARBA" id="ARBA00023125"/>
    </source>
</evidence>
<evidence type="ECO:0000259" key="4">
    <source>
        <dbReference type="PROSITE" id="PS50995"/>
    </source>
</evidence>
<proteinExistence type="predicted"/>
<dbReference type="InterPro" id="IPR036388">
    <property type="entry name" value="WH-like_DNA-bd_sf"/>
</dbReference>
<dbReference type="InterPro" id="IPR000835">
    <property type="entry name" value="HTH_MarR-typ"/>
</dbReference>
<keyword evidence="6" id="KW-1185">Reference proteome</keyword>
<evidence type="ECO:0000256" key="3">
    <source>
        <dbReference type="ARBA" id="ARBA00023163"/>
    </source>
</evidence>
<dbReference type="Gene3D" id="1.10.10.10">
    <property type="entry name" value="Winged helix-like DNA-binding domain superfamily/Winged helix DNA-binding domain"/>
    <property type="match status" value="1"/>
</dbReference>
<dbReference type="AlphaFoldDB" id="A0A3D9FFT3"/>
<dbReference type="SUPFAM" id="SSF46785">
    <property type="entry name" value="Winged helix' DNA-binding domain"/>
    <property type="match status" value="1"/>
</dbReference>
<evidence type="ECO:0000313" key="5">
    <source>
        <dbReference type="EMBL" id="RED16695.1"/>
    </source>
</evidence>
<dbReference type="Pfam" id="PF12802">
    <property type="entry name" value="MarR_2"/>
    <property type="match status" value="1"/>
</dbReference>
<accession>A0A3D9FFT3</accession>
<keyword evidence="1" id="KW-0805">Transcription regulation</keyword>
<dbReference type="OrthoDB" id="582199at2"/>
<dbReference type="EMBL" id="QRDP01000004">
    <property type="protein sequence ID" value="RED16695.1"/>
    <property type="molecule type" value="Genomic_DNA"/>
</dbReference>
<sequence>MTTNADLKEASPSASFLTETDELAFLLEEVPRRLRQVFDESIKRFGLTRTQWRTLAYVFRSEGLTQTELAQCVELERASIGQTIDRLEELNYVERRKVDDDRRVWKIYLLPAALELLPTLRHEADTVYEKMLKGISEIERVRLFEILSDLSNNLAEGSK</sequence>
<evidence type="ECO:0000313" key="6">
    <source>
        <dbReference type="Proteomes" id="UP000256310"/>
    </source>
</evidence>
<organism evidence="5 6">
    <name type="scientific">Parasphingopyxis lamellibrachiae</name>
    <dbReference type="NCBI Taxonomy" id="680125"/>
    <lineage>
        <taxon>Bacteria</taxon>
        <taxon>Pseudomonadati</taxon>
        <taxon>Pseudomonadota</taxon>
        <taxon>Alphaproteobacteria</taxon>
        <taxon>Sphingomonadales</taxon>
        <taxon>Sphingomonadaceae</taxon>
        <taxon>Parasphingopyxis</taxon>
    </lineage>
</organism>
<gene>
    <name evidence="5" type="ORF">DFR46_1723</name>
</gene>
<dbReference type="SMART" id="SM00347">
    <property type="entry name" value="HTH_MARR"/>
    <property type="match status" value="1"/>
</dbReference>
<dbReference type="PANTHER" id="PTHR42756">
    <property type="entry name" value="TRANSCRIPTIONAL REGULATOR, MARR"/>
    <property type="match status" value="1"/>
</dbReference>
<dbReference type="GO" id="GO:0003700">
    <property type="term" value="F:DNA-binding transcription factor activity"/>
    <property type="evidence" value="ECO:0007669"/>
    <property type="project" value="InterPro"/>
</dbReference>
<keyword evidence="2 5" id="KW-0238">DNA-binding</keyword>
<keyword evidence="3" id="KW-0804">Transcription</keyword>
<dbReference type="PANTHER" id="PTHR42756:SF1">
    <property type="entry name" value="TRANSCRIPTIONAL REPRESSOR OF EMRAB OPERON"/>
    <property type="match status" value="1"/>
</dbReference>
<dbReference type="PRINTS" id="PR00598">
    <property type="entry name" value="HTHMARR"/>
</dbReference>
<feature type="domain" description="HTH marR-type" evidence="4">
    <location>
        <begin position="20"/>
        <end position="152"/>
    </location>
</feature>
<dbReference type="PROSITE" id="PS50995">
    <property type="entry name" value="HTH_MARR_2"/>
    <property type="match status" value="1"/>
</dbReference>
<dbReference type="RefSeq" id="WP_116236073.1">
    <property type="nucleotide sequence ID" value="NZ_QRDP01000004.1"/>
</dbReference>
<name>A0A3D9FFT3_9SPHN</name>
<protein>
    <submittedName>
        <fullName evidence="5">DNA-binding MarR family transcriptional regulator</fullName>
    </submittedName>
</protein>
<dbReference type="InterPro" id="IPR036390">
    <property type="entry name" value="WH_DNA-bd_sf"/>
</dbReference>
<dbReference type="Proteomes" id="UP000256310">
    <property type="component" value="Unassembled WGS sequence"/>
</dbReference>
<comment type="caution">
    <text evidence="5">The sequence shown here is derived from an EMBL/GenBank/DDBJ whole genome shotgun (WGS) entry which is preliminary data.</text>
</comment>
<evidence type="ECO:0000256" key="1">
    <source>
        <dbReference type="ARBA" id="ARBA00023015"/>
    </source>
</evidence>
<dbReference type="GO" id="GO:0003677">
    <property type="term" value="F:DNA binding"/>
    <property type="evidence" value="ECO:0007669"/>
    <property type="project" value="UniProtKB-KW"/>
</dbReference>
<reference evidence="5 6" key="1">
    <citation type="submission" date="2018-07" db="EMBL/GenBank/DDBJ databases">
        <title>Genomic Encyclopedia of Type Strains, Phase IV (KMG-IV): sequencing the most valuable type-strain genomes for metagenomic binning, comparative biology and taxonomic classification.</title>
        <authorList>
            <person name="Goeker M."/>
        </authorList>
    </citation>
    <scope>NUCLEOTIDE SEQUENCE [LARGE SCALE GENOMIC DNA]</scope>
    <source>
        <strain evidence="5 6">DSM 26725</strain>
    </source>
</reference>